<dbReference type="AlphaFoldDB" id="A0A073IT71"/>
<feature type="chain" id="PRO_5001691811" evidence="1">
    <location>
        <begin position="24"/>
        <end position="96"/>
    </location>
</feature>
<keyword evidence="3" id="KW-1185">Reference proteome</keyword>
<name>A0A073IT71_9RHOB</name>
<sequence length="96" mass="10409">MIMRKIFVAAVCIAQFAPIAASAERASSAELCKKFGQTVVPMTELIKDAGMFATVIRLFSKDESHRQGAEDLAAELTAGMKEFNSSFSEIAEMCRG</sequence>
<reference evidence="2 3" key="1">
    <citation type="submission" date="2014-01" db="EMBL/GenBank/DDBJ databases">
        <title>Sulfitobacter donghicola JCM 14565 Genome Sequencing.</title>
        <authorList>
            <person name="Lai Q."/>
            <person name="Hong Z."/>
        </authorList>
    </citation>
    <scope>NUCLEOTIDE SEQUENCE [LARGE SCALE GENOMIC DNA]</scope>
    <source>
        <strain evidence="2 3">JCM 14565</strain>
    </source>
</reference>
<comment type="caution">
    <text evidence="2">The sequence shown here is derived from an EMBL/GenBank/DDBJ whole genome shotgun (WGS) entry which is preliminary data.</text>
</comment>
<proteinExistence type="predicted"/>
<feature type="signal peptide" evidence="1">
    <location>
        <begin position="1"/>
        <end position="23"/>
    </location>
</feature>
<protein>
    <submittedName>
        <fullName evidence="2">Uncharacterized protein</fullName>
    </submittedName>
</protein>
<evidence type="ECO:0000313" key="3">
    <source>
        <dbReference type="Proteomes" id="UP000027734"/>
    </source>
</evidence>
<organism evidence="2 3">
    <name type="scientific">Sulfitobacter donghicola DSW-25 = KCTC 12864 = JCM 14565</name>
    <dbReference type="NCBI Taxonomy" id="1300350"/>
    <lineage>
        <taxon>Bacteria</taxon>
        <taxon>Pseudomonadati</taxon>
        <taxon>Pseudomonadota</taxon>
        <taxon>Alphaproteobacteria</taxon>
        <taxon>Rhodobacterales</taxon>
        <taxon>Roseobacteraceae</taxon>
        <taxon>Sulfitobacter</taxon>
    </lineage>
</organism>
<gene>
    <name evidence="2" type="ORF">DSW25_15290</name>
</gene>
<keyword evidence="1" id="KW-0732">Signal</keyword>
<dbReference type="Proteomes" id="UP000027734">
    <property type="component" value="Unassembled WGS sequence"/>
</dbReference>
<evidence type="ECO:0000313" key="2">
    <source>
        <dbReference type="EMBL" id="KEJ88582.1"/>
    </source>
</evidence>
<accession>A0A073IT71</accession>
<evidence type="ECO:0000256" key="1">
    <source>
        <dbReference type="SAM" id="SignalP"/>
    </source>
</evidence>
<dbReference type="EMBL" id="JAMC01000006">
    <property type="protein sequence ID" value="KEJ88582.1"/>
    <property type="molecule type" value="Genomic_DNA"/>
</dbReference>